<dbReference type="InterPro" id="IPR036282">
    <property type="entry name" value="Glutathione-S-Trfase_C_sf"/>
</dbReference>
<dbReference type="Pfam" id="PF13417">
    <property type="entry name" value="GST_N_3"/>
    <property type="match status" value="1"/>
</dbReference>
<dbReference type="PROSITE" id="PS50404">
    <property type="entry name" value="GST_NTER"/>
    <property type="match status" value="1"/>
</dbReference>
<feature type="domain" description="GST C-terminal" evidence="3">
    <location>
        <begin position="95"/>
        <end position="230"/>
    </location>
</feature>
<evidence type="ECO:0000259" key="3">
    <source>
        <dbReference type="PROSITE" id="PS50405"/>
    </source>
</evidence>
<dbReference type="GeneID" id="71988732"/>
<dbReference type="Gene3D" id="1.20.1050.10">
    <property type="match status" value="1"/>
</dbReference>
<gene>
    <name evidence="4" type="ORF">CLAFUR5_08854</name>
</gene>
<dbReference type="PROSITE" id="PS50405">
    <property type="entry name" value="GST_CTER"/>
    <property type="match status" value="1"/>
</dbReference>
<dbReference type="InterPro" id="IPR004045">
    <property type="entry name" value="Glutathione_S-Trfase_N"/>
</dbReference>
<dbReference type="EMBL" id="CP090171">
    <property type="protein sequence ID" value="UJO22278.1"/>
    <property type="molecule type" value="Genomic_DNA"/>
</dbReference>
<dbReference type="Proteomes" id="UP000756132">
    <property type="component" value="Chromosome 9"/>
</dbReference>
<dbReference type="AlphaFoldDB" id="A0A9Q8PGY7"/>
<protein>
    <recommendedName>
        <fullName evidence="6">Glutathione S-transferase</fullName>
    </recommendedName>
</protein>
<dbReference type="SFLD" id="SFLDS00019">
    <property type="entry name" value="Glutathione_Transferase_(cytos"/>
    <property type="match status" value="1"/>
</dbReference>
<name>A0A9Q8PGY7_PASFU</name>
<dbReference type="PANTHER" id="PTHR44051:SF2">
    <property type="entry name" value="HYPOTHETICAL GLUTATHIONE S-TRANSFERASE LIKE PROTEIN"/>
    <property type="match status" value="1"/>
</dbReference>
<evidence type="ECO:0000256" key="1">
    <source>
        <dbReference type="ARBA" id="ARBA00007409"/>
    </source>
</evidence>
<dbReference type="KEGG" id="ffu:CLAFUR5_08854"/>
<sequence length="250" mass="27735">MSAGTLYTFNGSGYSYKVRLLEVLLGIQLKHEELDFLADQQHSPEFLAINPRGEVPCLVDGDKILNDSSSILVWLAGKWGNGGSSQGPSSYWSSDLYEQAQIVNWLSFANSWVQYGVFTNRAILSYNGPYNGLGNNQQWSQDKLDVFLEEGAIRGNASLKALEKQLEKNDWLVLGRPAIADLSVFVYIALAEMGDISLKPYQNVLAWIKRVEGLPGFFPIEGLDQPLLHVGRWKAAGRDGPKNVGEKRGQ</sequence>
<evidence type="ECO:0008006" key="6">
    <source>
        <dbReference type="Google" id="ProtNLM"/>
    </source>
</evidence>
<organism evidence="4 5">
    <name type="scientific">Passalora fulva</name>
    <name type="common">Tomato leaf mold</name>
    <name type="synonym">Cladosporium fulvum</name>
    <dbReference type="NCBI Taxonomy" id="5499"/>
    <lineage>
        <taxon>Eukaryota</taxon>
        <taxon>Fungi</taxon>
        <taxon>Dikarya</taxon>
        <taxon>Ascomycota</taxon>
        <taxon>Pezizomycotina</taxon>
        <taxon>Dothideomycetes</taxon>
        <taxon>Dothideomycetidae</taxon>
        <taxon>Mycosphaerellales</taxon>
        <taxon>Mycosphaerellaceae</taxon>
        <taxon>Fulvia</taxon>
    </lineage>
</organism>
<dbReference type="InterPro" id="IPR010987">
    <property type="entry name" value="Glutathione-S-Trfase_C-like"/>
</dbReference>
<evidence type="ECO:0000259" key="2">
    <source>
        <dbReference type="PROSITE" id="PS50404"/>
    </source>
</evidence>
<reference evidence="4" key="1">
    <citation type="submission" date="2021-12" db="EMBL/GenBank/DDBJ databases">
        <authorList>
            <person name="Zaccaron A."/>
            <person name="Stergiopoulos I."/>
        </authorList>
    </citation>
    <scope>NUCLEOTIDE SEQUENCE</scope>
    <source>
        <strain evidence="4">Race5_Kim</strain>
    </source>
</reference>
<evidence type="ECO:0000313" key="5">
    <source>
        <dbReference type="Proteomes" id="UP000756132"/>
    </source>
</evidence>
<dbReference type="InterPro" id="IPR004046">
    <property type="entry name" value="GST_C"/>
</dbReference>
<comment type="similarity">
    <text evidence="1">Belongs to the GST superfamily.</text>
</comment>
<dbReference type="InterPro" id="IPR040079">
    <property type="entry name" value="Glutathione_S-Trfase"/>
</dbReference>
<accession>A0A9Q8PGY7</accession>
<keyword evidence="5" id="KW-1185">Reference proteome</keyword>
<dbReference type="InterPro" id="IPR036249">
    <property type="entry name" value="Thioredoxin-like_sf"/>
</dbReference>
<proteinExistence type="inferred from homology"/>
<evidence type="ECO:0000313" key="4">
    <source>
        <dbReference type="EMBL" id="UJO22278.1"/>
    </source>
</evidence>
<dbReference type="RefSeq" id="XP_047766644.1">
    <property type="nucleotide sequence ID" value="XM_047908002.1"/>
</dbReference>
<dbReference type="SFLD" id="SFLDG00358">
    <property type="entry name" value="Main_(cytGST)"/>
    <property type="match status" value="1"/>
</dbReference>
<dbReference type="Gene3D" id="3.40.30.10">
    <property type="entry name" value="Glutaredoxin"/>
    <property type="match status" value="1"/>
</dbReference>
<dbReference type="OrthoDB" id="422574at2759"/>
<dbReference type="Pfam" id="PF00043">
    <property type="entry name" value="GST_C"/>
    <property type="match status" value="1"/>
</dbReference>
<dbReference type="SUPFAM" id="SSF47616">
    <property type="entry name" value="GST C-terminal domain-like"/>
    <property type="match status" value="1"/>
</dbReference>
<dbReference type="PANTHER" id="PTHR44051">
    <property type="entry name" value="GLUTATHIONE S-TRANSFERASE-RELATED"/>
    <property type="match status" value="1"/>
</dbReference>
<feature type="domain" description="GST N-terminal" evidence="2">
    <location>
        <begin position="2"/>
        <end position="83"/>
    </location>
</feature>
<reference evidence="4" key="2">
    <citation type="journal article" date="2022" name="Microb. Genom.">
        <title>A chromosome-scale genome assembly of the tomato pathogen Cladosporium fulvum reveals a compartmentalized genome architecture and the presence of a dispensable chromosome.</title>
        <authorList>
            <person name="Zaccaron A.Z."/>
            <person name="Chen L.H."/>
            <person name="Samaras A."/>
            <person name="Stergiopoulos I."/>
        </authorList>
    </citation>
    <scope>NUCLEOTIDE SEQUENCE</scope>
    <source>
        <strain evidence="4">Race5_Kim</strain>
    </source>
</reference>
<dbReference type="OMA" id="AKGAHKQ"/>
<dbReference type="SUPFAM" id="SSF52833">
    <property type="entry name" value="Thioredoxin-like"/>
    <property type="match status" value="1"/>
</dbReference>